<dbReference type="InterPro" id="IPR052927">
    <property type="entry name" value="DCC_oxidoreductase"/>
</dbReference>
<dbReference type="EMBL" id="GG738895">
    <property type="protein sequence ID" value="EFC39967.1"/>
    <property type="molecule type" value="Genomic_DNA"/>
</dbReference>
<dbReference type="VEuPathDB" id="AmoebaDB:NAEGRDRAFT_72077"/>
<gene>
    <name evidence="1" type="ORF">NAEGRDRAFT_72077</name>
</gene>
<protein>
    <submittedName>
        <fullName evidence="1">Predicted protein</fullName>
    </submittedName>
</protein>
<dbReference type="KEGG" id="ngr:NAEGRDRAFT_72077"/>
<dbReference type="RefSeq" id="XP_002672711.1">
    <property type="nucleotide sequence ID" value="XM_002672665.1"/>
</dbReference>
<dbReference type="AlphaFoldDB" id="D2VSV7"/>
<dbReference type="GO" id="GO:0015035">
    <property type="term" value="F:protein-disulfide reductase activity"/>
    <property type="evidence" value="ECO:0007669"/>
    <property type="project" value="InterPro"/>
</dbReference>
<evidence type="ECO:0000313" key="1">
    <source>
        <dbReference type="EMBL" id="EFC39967.1"/>
    </source>
</evidence>
<proteinExistence type="predicted"/>
<dbReference type="Proteomes" id="UP000006671">
    <property type="component" value="Unassembled WGS sequence"/>
</dbReference>
<evidence type="ECO:0000313" key="2">
    <source>
        <dbReference type="Proteomes" id="UP000006671"/>
    </source>
</evidence>
<reference evidence="1 2" key="1">
    <citation type="journal article" date="2010" name="Cell">
        <title>The genome of Naegleria gruberi illuminates early eukaryotic versatility.</title>
        <authorList>
            <person name="Fritz-Laylin L.K."/>
            <person name="Prochnik S.E."/>
            <person name="Ginger M.L."/>
            <person name="Dacks J.B."/>
            <person name="Carpenter M.L."/>
            <person name="Field M.C."/>
            <person name="Kuo A."/>
            <person name="Paredez A."/>
            <person name="Chapman J."/>
            <person name="Pham J."/>
            <person name="Shu S."/>
            <person name="Neupane R."/>
            <person name="Cipriano M."/>
            <person name="Mancuso J."/>
            <person name="Tu H."/>
            <person name="Salamov A."/>
            <person name="Lindquist E."/>
            <person name="Shapiro H."/>
            <person name="Lucas S."/>
            <person name="Grigoriev I.V."/>
            <person name="Cande W.Z."/>
            <person name="Fulton C."/>
            <person name="Rokhsar D.S."/>
            <person name="Dawson S.C."/>
        </authorList>
    </citation>
    <scope>NUCLEOTIDE SEQUENCE [LARGE SCALE GENOMIC DNA]</scope>
    <source>
        <strain evidence="1 2">NEG-M</strain>
    </source>
</reference>
<dbReference type="OMA" id="MAIAGQC"/>
<keyword evidence="2" id="KW-1185">Reference proteome</keyword>
<dbReference type="GeneID" id="8854204"/>
<dbReference type="eggNOG" id="ENOG502RY65">
    <property type="taxonomic scope" value="Eukaryota"/>
</dbReference>
<organism evidence="2">
    <name type="scientific">Naegleria gruberi</name>
    <name type="common">Amoeba</name>
    <dbReference type="NCBI Taxonomy" id="5762"/>
    <lineage>
        <taxon>Eukaryota</taxon>
        <taxon>Discoba</taxon>
        <taxon>Heterolobosea</taxon>
        <taxon>Tetramitia</taxon>
        <taxon>Eutetramitia</taxon>
        <taxon>Vahlkampfiidae</taxon>
        <taxon>Naegleria</taxon>
    </lineage>
</organism>
<sequence>MSQLAIKKIVKPIVFFDGECILCNRGVQFIIKRDATSASTANKIEFCRVQSMTGKNLLEKYGKTQQEVLDRFVILDTNDKIYSASTAALRLAKYLPFPYPLLYGFIIVPPFIRNAIYDFVATNRYGWFGKYETCMMYRKDLMQRFVDQEEIDQSSKNKGAPSFE</sequence>
<dbReference type="InterPro" id="IPR007263">
    <property type="entry name" value="DCC1-like"/>
</dbReference>
<dbReference type="Pfam" id="PF04134">
    <property type="entry name" value="DCC1-like"/>
    <property type="match status" value="1"/>
</dbReference>
<dbReference type="PANTHER" id="PTHR33639">
    <property type="entry name" value="THIOL-DISULFIDE OXIDOREDUCTASE DCC"/>
    <property type="match status" value="1"/>
</dbReference>
<accession>D2VSV7</accession>
<dbReference type="InParanoid" id="D2VSV7"/>
<dbReference type="OrthoDB" id="1921868at2759"/>
<dbReference type="PANTHER" id="PTHR33639:SF1">
    <property type="entry name" value="T23E23.25"/>
    <property type="match status" value="1"/>
</dbReference>
<name>D2VSV7_NAEGR</name>